<feature type="non-terminal residue" evidence="1">
    <location>
        <position position="1"/>
    </location>
</feature>
<organism evidence="1 2">
    <name type="scientific">Diploptera punctata</name>
    <name type="common">Pacific beetle cockroach</name>
    <dbReference type="NCBI Taxonomy" id="6984"/>
    <lineage>
        <taxon>Eukaryota</taxon>
        <taxon>Metazoa</taxon>
        <taxon>Ecdysozoa</taxon>
        <taxon>Arthropoda</taxon>
        <taxon>Hexapoda</taxon>
        <taxon>Insecta</taxon>
        <taxon>Pterygota</taxon>
        <taxon>Neoptera</taxon>
        <taxon>Polyneoptera</taxon>
        <taxon>Dictyoptera</taxon>
        <taxon>Blattodea</taxon>
        <taxon>Blaberoidea</taxon>
        <taxon>Blaberidae</taxon>
        <taxon>Diplopterinae</taxon>
        <taxon>Diploptera</taxon>
    </lineage>
</organism>
<comment type="caution">
    <text evidence="1">The sequence shown here is derived from an EMBL/GenBank/DDBJ whole genome shotgun (WGS) entry which is preliminary data.</text>
</comment>
<gene>
    <name evidence="1" type="ORF">L9F63_008691</name>
</gene>
<dbReference type="InterPro" id="IPR012464">
    <property type="entry name" value="DUF1676"/>
</dbReference>
<dbReference type="Proteomes" id="UP001233999">
    <property type="component" value="Unassembled WGS sequence"/>
</dbReference>
<protein>
    <submittedName>
        <fullName evidence="1">Uncharacterized protein</fullName>
    </submittedName>
</protein>
<keyword evidence="2" id="KW-1185">Reference proteome</keyword>
<dbReference type="Pfam" id="PF07898">
    <property type="entry name" value="DUF1676"/>
    <property type="match status" value="1"/>
</dbReference>
<sequence>DRYRSFDAKHKYQNIVISDIKDHNNDVSSETWDTISIPVQNSFRVTDYFQKNRHKGEIEEIGDPEEELSGFYSECVSKFSYTCIQRKILSYIRRVSALERYDLIGDRISVVRVTRNVDSSSRIDVRSLNDVATLDSLLDDAIIGFFRSHVLRVKLPSWSAVAVAGSGESAREDAAVDFSLGNSAE</sequence>
<dbReference type="AlphaFoldDB" id="A0AAD8E1W7"/>
<reference evidence="1" key="1">
    <citation type="journal article" date="2023" name="IScience">
        <title>Live-bearing cockroach genome reveals convergent evolutionary mechanisms linked to viviparity in insects and beyond.</title>
        <authorList>
            <person name="Fouks B."/>
            <person name="Harrison M.C."/>
            <person name="Mikhailova A.A."/>
            <person name="Marchal E."/>
            <person name="English S."/>
            <person name="Carruthers M."/>
            <person name="Jennings E.C."/>
            <person name="Chiamaka E.L."/>
            <person name="Frigard R.A."/>
            <person name="Pippel M."/>
            <person name="Attardo G.M."/>
            <person name="Benoit J.B."/>
            <person name="Bornberg-Bauer E."/>
            <person name="Tobe S.S."/>
        </authorList>
    </citation>
    <scope>NUCLEOTIDE SEQUENCE</scope>
    <source>
        <strain evidence="1">Stay&amp;Tobe</strain>
    </source>
</reference>
<evidence type="ECO:0000313" key="2">
    <source>
        <dbReference type="Proteomes" id="UP001233999"/>
    </source>
</evidence>
<reference evidence="1" key="2">
    <citation type="submission" date="2023-05" db="EMBL/GenBank/DDBJ databases">
        <authorList>
            <person name="Fouks B."/>
        </authorList>
    </citation>
    <scope>NUCLEOTIDE SEQUENCE</scope>
    <source>
        <strain evidence="1">Stay&amp;Tobe</strain>
        <tissue evidence="1">Testes</tissue>
    </source>
</reference>
<name>A0AAD8E1W7_DIPPU</name>
<dbReference type="EMBL" id="JASPKZ010010669">
    <property type="protein sequence ID" value="KAJ9573926.1"/>
    <property type="molecule type" value="Genomic_DNA"/>
</dbReference>
<proteinExistence type="predicted"/>
<accession>A0AAD8E1W7</accession>
<feature type="non-terminal residue" evidence="1">
    <location>
        <position position="185"/>
    </location>
</feature>
<evidence type="ECO:0000313" key="1">
    <source>
        <dbReference type="EMBL" id="KAJ9573926.1"/>
    </source>
</evidence>